<accession>A0A0D5Y5T9</accession>
<name>A0A0D5Y5T9_9PSED</name>
<evidence type="ECO:0000313" key="1">
    <source>
        <dbReference type="EMBL" id="AKA26673.1"/>
    </source>
</evidence>
<reference evidence="1 2" key="1">
    <citation type="journal article" date="2015" name="Mol. Plant Microbe Interact.">
        <title>Comparative Genomic Analysis of Pseudomonas chlororaphis PCL1606 Reveals New Insight into Antifungal Compounds Involved in Biocontrol.</title>
        <authorList>
            <person name="Calderon C.E."/>
            <person name="Ramos C."/>
            <person name="de Vicente A."/>
            <person name="Cazorla F.M."/>
        </authorList>
    </citation>
    <scope>NUCLEOTIDE SEQUENCE [LARGE SCALE GENOMIC DNA]</scope>
    <source>
        <strain evidence="1 2">PCL1606</strain>
    </source>
</reference>
<protein>
    <submittedName>
        <fullName evidence="1">Uncharacterized protein</fullName>
    </submittedName>
</protein>
<dbReference type="Proteomes" id="UP000032748">
    <property type="component" value="Chromosome"/>
</dbReference>
<proteinExistence type="predicted"/>
<dbReference type="AlphaFoldDB" id="A0A0D5Y5T9"/>
<gene>
    <name evidence="1" type="ORF">PCL1606_52260</name>
</gene>
<dbReference type="EMBL" id="CP011110">
    <property type="protein sequence ID" value="AKA26673.1"/>
    <property type="molecule type" value="Genomic_DNA"/>
</dbReference>
<dbReference type="KEGG" id="pcz:PCL1606_52260"/>
<dbReference type="PATRIC" id="fig|587753.10.peg.5216"/>
<sequence>METLLIPPAEWVVLRKVRNAVRLCSGWPFPAPRRALVQRCRRSYSRFFQRRGE</sequence>
<evidence type="ECO:0000313" key="2">
    <source>
        <dbReference type="Proteomes" id="UP000032748"/>
    </source>
</evidence>
<organism evidence="1 2">
    <name type="scientific">Pseudomonas chlororaphis</name>
    <dbReference type="NCBI Taxonomy" id="587753"/>
    <lineage>
        <taxon>Bacteria</taxon>
        <taxon>Pseudomonadati</taxon>
        <taxon>Pseudomonadota</taxon>
        <taxon>Gammaproteobacteria</taxon>
        <taxon>Pseudomonadales</taxon>
        <taxon>Pseudomonadaceae</taxon>
        <taxon>Pseudomonas</taxon>
    </lineage>
</organism>